<dbReference type="PANTHER" id="PTHR42684">
    <property type="entry name" value="ADENOSYLMETHIONINE-8-AMINO-7-OXONONANOATE AMINOTRANSFERASE"/>
    <property type="match status" value="1"/>
</dbReference>
<dbReference type="FunFam" id="3.40.640.10:FF:000014">
    <property type="entry name" value="Adenosylmethionine-8-amino-7-oxononanoate aminotransferase, probable"/>
    <property type="match status" value="1"/>
</dbReference>
<dbReference type="RefSeq" id="WP_211345190.1">
    <property type="nucleotide sequence ID" value="NZ_BAABCI010000022.1"/>
</dbReference>
<dbReference type="Gene3D" id="3.40.640.10">
    <property type="entry name" value="Type I PLP-dependent aspartate aminotransferase-like (Major domain)"/>
    <property type="match status" value="1"/>
</dbReference>
<evidence type="ECO:0000256" key="4">
    <source>
        <dbReference type="ARBA" id="ARBA00022898"/>
    </source>
</evidence>
<dbReference type="GO" id="GO:0009102">
    <property type="term" value="P:biotin biosynthetic process"/>
    <property type="evidence" value="ECO:0007669"/>
    <property type="project" value="TreeGrafter"/>
</dbReference>
<dbReference type="GO" id="GO:0004015">
    <property type="term" value="F:adenosylmethionine-8-amino-7-oxononanoate transaminase activity"/>
    <property type="evidence" value="ECO:0007669"/>
    <property type="project" value="TreeGrafter"/>
</dbReference>
<dbReference type="AlphaFoldDB" id="A0A542EIK3"/>
<keyword evidence="4 5" id="KW-0663">Pyridoxal phosphate</keyword>
<name>A0A542EIK3_9MICO</name>
<dbReference type="CDD" id="cd00610">
    <property type="entry name" value="OAT_like"/>
    <property type="match status" value="1"/>
</dbReference>
<protein>
    <submittedName>
        <fullName evidence="6">Adenosylmethionine-8-amino-7-oxononanoate aminotransferase</fullName>
    </submittedName>
</protein>
<dbReference type="PIRSF" id="PIRSF000521">
    <property type="entry name" value="Transaminase_4ab_Lys_Orn"/>
    <property type="match status" value="1"/>
</dbReference>
<dbReference type="InterPro" id="IPR005814">
    <property type="entry name" value="Aminotrans_3"/>
</dbReference>
<evidence type="ECO:0000256" key="1">
    <source>
        <dbReference type="ARBA" id="ARBA00008954"/>
    </source>
</evidence>
<dbReference type="Proteomes" id="UP000320806">
    <property type="component" value="Unassembled WGS sequence"/>
</dbReference>
<gene>
    <name evidence="6" type="ORF">FB459_2707</name>
</gene>
<accession>A0A542EIK3</accession>
<evidence type="ECO:0000256" key="3">
    <source>
        <dbReference type="ARBA" id="ARBA00022679"/>
    </source>
</evidence>
<dbReference type="SUPFAM" id="SSF53383">
    <property type="entry name" value="PLP-dependent transferases"/>
    <property type="match status" value="1"/>
</dbReference>
<keyword evidence="3 6" id="KW-0808">Transferase</keyword>
<evidence type="ECO:0000313" key="6">
    <source>
        <dbReference type="EMBL" id="TQJ15177.1"/>
    </source>
</evidence>
<reference evidence="6 7" key="1">
    <citation type="submission" date="2019-06" db="EMBL/GenBank/DDBJ databases">
        <title>Sequencing the genomes of 1000 actinobacteria strains.</title>
        <authorList>
            <person name="Klenk H.-P."/>
        </authorList>
    </citation>
    <scope>NUCLEOTIDE SEQUENCE [LARGE SCALE GENOMIC DNA]</scope>
    <source>
        <strain evidence="6 7">DSM 19828</strain>
    </source>
</reference>
<comment type="caution">
    <text evidence="6">The sequence shown here is derived from an EMBL/GenBank/DDBJ whole genome shotgun (WGS) entry which is preliminary data.</text>
</comment>
<dbReference type="Pfam" id="PF00202">
    <property type="entry name" value="Aminotran_3"/>
    <property type="match status" value="1"/>
</dbReference>
<dbReference type="InterPro" id="IPR015424">
    <property type="entry name" value="PyrdxlP-dep_Trfase"/>
</dbReference>
<dbReference type="EMBL" id="VFMO01000001">
    <property type="protein sequence ID" value="TQJ15177.1"/>
    <property type="molecule type" value="Genomic_DNA"/>
</dbReference>
<evidence type="ECO:0000313" key="7">
    <source>
        <dbReference type="Proteomes" id="UP000320806"/>
    </source>
</evidence>
<proteinExistence type="inferred from homology"/>
<dbReference type="PROSITE" id="PS00600">
    <property type="entry name" value="AA_TRANSFER_CLASS_3"/>
    <property type="match status" value="1"/>
</dbReference>
<dbReference type="PANTHER" id="PTHR42684:SF3">
    <property type="entry name" value="ADENOSYLMETHIONINE-8-AMINO-7-OXONONANOATE AMINOTRANSFERASE"/>
    <property type="match status" value="1"/>
</dbReference>
<dbReference type="InterPro" id="IPR015422">
    <property type="entry name" value="PyrdxlP-dep_Trfase_small"/>
</dbReference>
<evidence type="ECO:0000256" key="2">
    <source>
        <dbReference type="ARBA" id="ARBA00022576"/>
    </source>
</evidence>
<keyword evidence="2 6" id="KW-0032">Aminotransferase</keyword>
<keyword evidence="7" id="KW-1185">Reference proteome</keyword>
<dbReference type="InterPro" id="IPR015421">
    <property type="entry name" value="PyrdxlP-dep_Trfase_major"/>
</dbReference>
<dbReference type="GO" id="GO:0030170">
    <property type="term" value="F:pyridoxal phosphate binding"/>
    <property type="evidence" value="ECO:0007669"/>
    <property type="project" value="InterPro"/>
</dbReference>
<evidence type="ECO:0000256" key="5">
    <source>
        <dbReference type="RuleBase" id="RU003560"/>
    </source>
</evidence>
<dbReference type="InterPro" id="IPR049704">
    <property type="entry name" value="Aminotrans_3_PPA_site"/>
</dbReference>
<comment type="similarity">
    <text evidence="1 5">Belongs to the class-III pyridoxal-phosphate-dependent aminotransferase family.</text>
</comment>
<sequence>MGALWHPFSDMGVVEENGEFVVARGEGVHVWDDTGKEYLDATAGLWFANVGHGRKELAAAAAKQAETLAAYSTFGDYANPPVIELAERLAGIAPVPGSKIFLTSGGSDSVETAAKIARRYWFEMGRESKRYIIGRSKAYHGMHYAGTSLGGIQGNTEGYGVLVDDQAHVAWDDAEDLRATIERIGPENIAAFFAEPVMGAGGVYPPPEDYLMAVRKICTEHDILFVADEVVTGFGRIGGAWFASAKFGLEPDFVTTAKGLTSGYIPMGAVFVAPKIAEPFFEQGAGRWLRHGYTYSGHAVAAAVANANLDLIEAEGLLDEAARLEGSLAAALKPLEQHEAVAEVRCGTAAVAAVQLHDIAKAAPVVAKMRELGVATRAVGAGGVQYSPAFVMTDEQVNQLAQVTRQALDVAL</sequence>
<dbReference type="Gene3D" id="3.90.1150.10">
    <property type="entry name" value="Aspartate Aminotransferase, domain 1"/>
    <property type="match status" value="1"/>
</dbReference>
<organism evidence="6 7">
    <name type="scientific">Yimella lutea</name>
    <dbReference type="NCBI Taxonomy" id="587872"/>
    <lineage>
        <taxon>Bacteria</taxon>
        <taxon>Bacillati</taxon>
        <taxon>Actinomycetota</taxon>
        <taxon>Actinomycetes</taxon>
        <taxon>Micrococcales</taxon>
        <taxon>Dermacoccaceae</taxon>
        <taxon>Yimella</taxon>
    </lineage>
</organism>